<dbReference type="GO" id="GO:0016491">
    <property type="term" value="F:oxidoreductase activity"/>
    <property type="evidence" value="ECO:0007669"/>
    <property type="project" value="UniProtKB-KW"/>
</dbReference>
<keyword evidence="2" id="KW-0560">Oxidoreductase</keyword>
<accession>A0A0F9Q7X2</accession>
<name>A0A0F9Q7X2_9ZZZZ</name>
<dbReference type="InterPro" id="IPR002347">
    <property type="entry name" value="SDR_fam"/>
</dbReference>
<dbReference type="InterPro" id="IPR050259">
    <property type="entry name" value="SDR"/>
</dbReference>
<dbReference type="PRINTS" id="PR00081">
    <property type="entry name" value="GDHRDH"/>
</dbReference>
<dbReference type="Gene3D" id="3.40.50.720">
    <property type="entry name" value="NAD(P)-binding Rossmann-like Domain"/>
    <property type="match status" value="1"/>
</dbReference>
<organism evidence="3">
    <name type="scientific">marine sediment metagenome</name>
    <dbReference type="NCBI Taxonomy" id="412755"/>
    <lineage>
        <taxon>unclassified sequences</taxon>
        <taxon>metagenomes</taxon>
        <taxon>ecological metagenomes</taxon>
    </lineage>
</organism>
<gene>
    <name evidence="3" type="ORF">LCGC14_0736690</name>
</gene>
<comment type="similarity">
    <text evidence="1">Belongs to the short-chain dehydrogenases/reductases (SDR) family.</text>
</comment>
<dbReference type="PANTHER" id="PTHR42879:SF2">
    <property type="entry name" value="3-OXOACYL-[ACYL-CARRIER-PROTEIN] REDUCTASE FABG"/>
    <property type="match status" value="1"/>
</dbReference>
<dbReference type="AlphaFoldDB" id="A0A0F9Q7X2"/>
<evidence type="ECO:0008006" key="4">
    <source>
        <dbReference type="Google" id="ProtNLM"/>
    </source>
</evidence>
<comment type="caution">
    <text evidence="3">The sequence shown here is derived from an EMBL/GenBank/DDBJ whole genome shotgun (WGS) entry which is preliminary data.</text>
</comment>
<protein>
    <recommendedName>
        <fullName evidence="4">SDR family oxidoreductase</fullName>
    </recommendedName>
</protein>
<reference evidence="3" key="1">
    <citation type="journal article" date="2015" name="Nature">
        <title>Complex archaea that bridge the gap between prokaryotes and eukaryotes.</title>
        <authorList>
            <person name="Spang A."/>
            <person name="Saw J.H."/>
            <person name="Jorgensen S.L."/>
            <person name="Zaremba-Niedzwiedzka K."/>
            <person name="Martijn J."/>
            <person name="Lind A.E."/>
            <person name="van Eijk R."/>
            <person name="Schleper C."/>
            <person name="Guy L."/>
            <person name="Ettema T.J."/>
        </authorList>
    </citation>
    <scope>NUCLEOTIDE SEQUENCE</scope>
</reference>
<dbReference type="InterPro" id="IPR036291">
    <property type="entry name" value="NAD(P)-bd_dom_sf"/>
</dbReference>
<evidence type="ECO:0000313" key="3">
    <source>
        <dbReference type="EMBL" id="KKN40100.1"/>
    </source>
</evidence>
<dbReference type="FunFam" id="3.40.50.720:FF:000173">
    <property type="entry name" value="3-oxoacyl-[acyl-carrier protein] reductase"/>
    <property type="match status" value="1"/>
</dbReference>
<proteinExistence type="inferred from homology"/>
<dbReference type="PRINTS" id="PR00080">
    <property type="entry name" value="SDRFAMILY"/>
</dbReference>
<dbReference type="PANTHER" id="PTHR42879">
    <property type="entry name" value="3-OXOACYL-(ACYL-CARRIER-PROTEIN) REDUCTASE"/>
    <property type="match status" value="1"/>
</dbReference>
<evidence type="ECO:0000256" key="1">
    <source>
        <dbReference type="ARBA" id="ARBA00006484"/>
    </source>
</evidence>
<dbReference type="Pfam" id="PF13561">
    <property type="entry name" value="adh_short_C2"/>
    <property type="match status" value="1"/>
</dbReference>
<sequence length="252" mass="26028">MTTTGTQALAGRVAMVTGASRRIGRGTALGLAAHGADVIVTSHSARDEIEAVADEIRAMGRQAQAVMGDVTDEVEVARMVAEAKAAFGRIDILVNNAAIRRQAPLLEMSLKDWREINSVILDGAFLMTRGVLPAMLENSFGVVVNIGGVTGHIGAVNRAHVCAAKAGLVGFTKAIAVEFADRGITANTLVPGKIGGERSASSGASPLMSSEILLGREGEIDEAAGMVVALCLPPARFMTGQTVHVSGGLYLP</sequence>
<dbReference type="SUPFAM" id="SSF51735">
    <property type="entry name" value="NAD(P)-binding Rossmann-fold domains"/>
    <property type="match status" value="1"/>
</dbReference>
<dbReference type="EMBL" id="LAZR01001724">
    <property type="protein sequence ID" value="KKN40100.1"/>
    <property type="molecule type" value="Genomic_DNA"/>
</dbReference>
<evidence type="ECO:0000256" key="2">
    <source>
        <dbReference type="ARBA" id="ARBA00023002"/>
    </source>
</evidence>